<reference evidence="6 7" key="1">
    <citation type="submission" date="2018-11" db="EMBL/GenBank/DDBJ databases">
        <title>Sequencing the genomes of 1000 actinobacteria strains.</title>
        <authorList>
            <person name="Klenk H.-P."/>
        </authorList>
    </citation>
    <scope>NUCLEOTIDE SEQUENCE [LARGE SCALE GENOMIC DNA]</scope>
    <source>
        <strain evidence="6 7">DSM 13521</strain>
    </source>
</reference>
<dbReference type="Pfam" id="PF12833">
    <property type="entry name" value="HTH_18"/>
    <property type="match status" value="1"/>
</dbReference>
<dbReference type="GO" id="GO:0043565">
    <property type="term" value="F:sequence-specific DNA binding"/>
    <property type="evidence" value="ECO:0007669"/>
    <property type="project" value="InterPro"/>
</dbReference>
<organism evidence="6 7">
    <name type="scientific">Salana multivorans</name>
    <dbReference type="NCBI Taxonomy" id="120377"/>
    <lineage>
        <taxon>Bacteria</taxon>
        <taxon>Bacillati</taxon>
        <taxon>Actinomycetota</taxon>
        <taxon>Actinomycetes</taxon>
        <taxon>Micrococcales</taxon>
        <taxon>Beutenbergiaceae</taxon>
        <taxon>Salana</taxon>
    </lineage>
</organism>
<protein>
    <submittedName>
        <fullName evidence="6">AraC-like DNA-binding protein</fullName>
    </submittedName>
</protein>
<dbReference type="OrthoDB" id="3186094at2"/>
<dbReference type="AlphaFoldDB" id="A0A3N2DBS3"/>
<dbReference type="PANTHER" id="PTHR46796:SF7">
    <property type="entry name" value="ARAC FAMILY TRANSCRIPTIONAL REGULATOR"/>
    <property type="match status" value="1"/>
</dbReference>
<dbReference type="InterPro" id="IPR050204">
    <property type="entry name" value="AraC_XylS_family_regulators"/>
</dbReference>
<dbReference type="InterPro" id="IPR018060">
    <property type="entry name" value="HTH_AraC"/>
</dbReference>
<keyword evidence="1" id="KW-0805">Transcription regulation</keyword>
<evidence type="ECO:0000259" key="5">
    <source>
        <dbReference type="PROSITE" id="PS01124"/>
    </source>
</evidence>
<proteinExistence type="predicted"/>
<dbReference type="InterPro" id="IPR020449">
    <property type="entry name" value="Tscrpt_reg_AraC-type_HTH"/>
</dbReference>
<comment type="caution">
    <text evidence="6">The sequence shown here is derived from an EMBL/GenBank/DDBJ whole genome shotgun (WGS) entry which is preliminary data.</text>
</comment>
<dbReference type="SUPFAM" id="SSF51215">
    <property type="entry name" value="Regulatory protein AraC"/>
    <property type="match status" value="1"/>
</dbReference>
<dbReference type="PRINTS" id="PR00032">
    <property type="entry name" value="HTHARAC"/>
</dbReference>
<dbReference type="InterPro" id="IPR003313">
    <property type="entry name" value="AraC-bd"/>
</dbReference>
<dbReference type="GO" id="GO:0003700">
    <property type="term" value="F:DNA-binding transcription factor activity"/>
    <property type="evidence" value="ECO:0007669"/>
    <property type="project" value="InterPro"/>
</dbReference>
<dbReference type="SMART" id="SM00342">
    <property type="entry name" value="HTH_ARAC"/>
    <property type="match status" value="1"/>
</dbReference>
<dbReference type="InterPro" id="IPR018062">
    <property type="entry name" value="HTH_AraC-typ_CS"/>
</dbReference>
<dbReference type="PROSITE" id="PS01124">
    <property type="entry name" value="HTH_ARAC_FAMILY_2"/>
    <property type="match status" value="1"/>
</dbReference>
<sequence>MDEAVNPTADYLPDGFAGQRMVVVPRPVVGAALARPVTSRLLVTDAGFFPHAARHGRGRSSGSREHILIVCAGGSGWCRTPDGRFEVQRGDAVLLPAGVTHEYAASAEDPWTLWWLHVTGADAAELARAAHAAAGGPLSHLRDPGRVVGLVGQVLDGLDAATAGGLVRASGAAWNALTEVIATGRRTRGSTLGPVERAVEHLRATTPRRTAVDDLAAMVGLSTSQLGALFREQVGVPPLRYQSDLRMARARELLDATDLSVAAVASACGYDDPLYFSRQFTRTHGVSPTAYRERAV</sequence>
<name>A0A3N2DBS3_9MICO</name>
<evidence type="ECO:0000256" key="3">
    <source>
        <dbReference type="ARBA" id="ARBA00023159"/>
    </source>
</evidence>
<accession>A0A3N2DBS3</accession>
<keyword evidence="4" id="KW-0804">Transcription</keyword>
<dbReference type="InterPro" id="IPR037923">
    <property type="entry name" value="HTH-like"/>
</dbReference>
<dbReference type="SUPFAM" id="SSF46689">
    <property type="entry name" value="Homeodomain-like"/>
    <property type="match status" value="2"/>
</dbReference>
<dbReference type="Pfam" id="PF02311">
    <property type="entry name" value="AraC_binding"/>
    <property type="match status" value="1"/>
</dbReference>
<dbReference type="CDD" id="cd06986">
    <property type="entry name" value="cupin_MmsR-like_N"/>
    <property type="match status" value="1"/>
</dbReference>
<evidence type="ECO:0000256" key="2">
    <source>
        <dbReference type="ARBA" id="ARBA00023125"/>
    </source>
</evidence>
<feature type="domain" description="HTH araC/xylS-type" evidence="5">
    <location>
        <begin position="196"/>
        <end position="294"/>
    </location>
</feature>
<dbReference type="RefSeq" id="WP_123739306.1">
    <property type="nucleotide sequence ID" value="NZ_RKHQ01000001.1"/>
</dbReference>
<dbReference type="InterPro" id="IPR009057">
    <property type="entry name" value="Homeodomain-like_sf"/>
</dbReference>
<dbReference type="Proteomes" id="UP000275356">
    <property type="component" value="Unassembled WGS sequence"/>
</dbReference>
<evidence type="ECO:0000256" key="1">
    <source>
        <dbReference type="ARBA" id="ARBA00023015"/>
    </source>
</evidence>
<keyword evidence="2 6" id="KW-0238">DNA-binding</keyword>
<evidence type="ECO:0000256" key="4">
    <source>
        <dbReference type="ARBA" id="ARBA00023163"/>
    </source>
</evidence>
<gene>
    <name evidence="6" type="ORF">EDD28_1823</name>
</gene>
<dbReference type="Gene3D" id="2.60.120.280">
    <property type="entry name" value="Regulatory protein AraC"/>
    <property type="match status" value="1"/>
</dbReference>
<evidence type="ECO:0000313" key="6">
    <source>
        <dbReference type="EMBL" id="ROR97226.1"/>
    </source>
</evidence>
<dbReference type="EMBL" id="RKHQ01000001">
    <property type="protein sequence ID" value="ROR97226.1"/>
    <property type="molecule type" value="Genomic_DNA"/>
</dbReference>
<dbReference type="Gene3D" id="1.10.10.60">
    <property type="entry name" value="Homeodomain-like"/>
    <property type="match status" value="2"/>
</dbReference>
<keyword evidence="3" id="KW-0010">Activator</keyword>
<dbReference type="PANTHER" id="PTHR46796">
    <property type="entry name" value="HTH-TYPE TRANSCRIPTIONAL ACTIVATOR RHAS-RELATED"/>
    <property type="match status" value="1"/>
</dbReference>
<dbReference type="PROSITE" id="PS00041">
    <property type="entry name" value="HTH_ARAC_FAMILY_1"/>
    <property type="match status" value="1"/>
</dbReference>
<evidence type="ECO:0000313" key="7">
    <source>
        <dbReference type="Proteomes" id="UP000275356"/>
    </source>
</evidence>
<keyword evidence="7" id="KW-1185">Reference proteome</keyword>